<dbReference type="InterPro" id="IPR027307">
    <property type="entry name" value="WASH7"/>
</dbReference>
<accession>A0A7S0JEH1</accession>
<dbReference type="GO" id="GO:0071203">
    <property type="term" value="C:WASH complex"/>
    <property type="evidence" value="ECO:0007669"/>
    <property type="project" value="InterPro"/>
</dbReference>
<dbReference type="AlphaFoldDB" id="A0A7S0JEH1"/>
<dbReference type="GO" id="GO:0007032">
    <property type="term" value="P:endosome organization"/>
    <property type="evidence" value="ECO:0007669"/>
    <property type="project" value="TreeGrafter"/>
</dbReference>
<dbReference type="GO" id="GO:0005768">
    <property type="term" value="C:endosome"/>
    <property type="evidence" value="ECO:0007669"/>
    <property type="project" value="TreeGrafter"/>
</dbReference>
<dbReference type="InterPro" id="IPR028283">
    <property type="entry name" value="WASH-7_C"/>
</dbReference>
<proteinExistence type="predicted"/>
<dbReference type="Pfam" id="PF14746">
    <property type="entry name" value="WASH-7_C"/>
    <property type="match status" value="1"/>
</dbReference>
<dbReference type="GO" id="GO:0016197">
    <property type="term" value="P:endosomal transport"/>
    <property type="evidence" value="ECO:0007669"/>
    <property type="project" value="TreeGrafter"/>
</dbReference>
<dbReference type="PANTHER" id="PTHR31409">
    <property type="entry name" value="WASH COMPLEX SUBUNIT 4"/>
    <property type="match status" value="1"/>
</dbReference>
<sequence>MVRAGGQHYCVEASEYVPMPLGDVGHALRLRAGEGGLSALSCDAAAAVERVVTQVDDSLAAGDFYFYHLEKVFVEEMNSPKNSHLLNFFIIVPALTLNFVEHMLAAKDRLNKKSRDASFTDDGFAMGLAYVLKLLNQNSDFESLHWFEDVKANYAVEREQLHNIVDGSGNRARREEANSLALKRVQAYELEFELLYYAHYSARIFFSD</sequence>
<evidence type="ECO:0000313" key="2">
    <source>
        <dbReference type="EMBL" id="CAD8549389.1"/>
    </source>
</evidence>
<organism evidence="2">
    <name type="scientific">Calcidiscus leptoporus</name>
    <dbReference type="NCBI Taxonomy" id="127549"/>
    <lineage>
        <taxon>Eukaryota</taxon>
        <taxon>Haptista</taxon>
        <taxon>Haptophyta</taxon>
        <taxon>Prymnesiophyceae</taxon>
        <taxon>Coccolithales</taxon>
        <taxon>Calcidiscaceae</taxon>
        <taxon>Calcidiscus</taxon>
    </lineage>
</organism>
<gene>
    <name evidence="2" type="ORF">CLEP1334_LOCUS24679</name>
</gene>
<feature type="domain" description="WASH complex subunit 7 C-terminal" evidence="1">
    <location>
        <begin position="43"/>
        <end position="206"/>
    </location>
</feature>
<name>A0A7S0JEH1_9EUKA</name>
<dbReference type="PANTHER" id="PTHR31409:SF0">
    <property type="entry name" value="WASH COMPLEX SUBUNIT 4"/>
    <property type="match status" value="1"/>
</dbReference>
<protein>
    <recommendedName>
        <fullName evidence="1">WASH complex subunit 7 C-terminal domain-containing protein</fullName>
    </recommendedName>
</protein>
<evidence type="ECO:0000259" key="1">
    <source>
        <dbReference type="Pfam" id="PF14746"/>
    </source>
</evidence>
<reference evidence="2" key="1">
    <citation type="submission" date="2021-01" db="EMBL/GenBank/DDBJ databases">
        <authorList>
            <person name="Corre E."/>
            <person name="Pelletier E."/>
            <person name="Niang G."/>
            <person name="Scheremetjew M."/>
            <person name="Finn R."/>
            <person name="Kale V."/>
            <person name="Holt S."/>
            <person name="Cochrane G."/>
            <person name="Meng A."/>
            <person name="Brown T."/>
            <person name="Cohen L."/>
        </authorList>
    </citation>
    <scope>NUCLEOTIDE SEQUENCE</scope>
    <source>
        <strain evidence="2">RCC1130</strain>
    </source>
</reference>
<dbReference type="EMBL" id="HBER01049189">
    <property type="protein sequence ID" value="CAD8549389.1"/>
    <property type="molecule type" value="Transcribed_RNA"/>
</dbReference>